<name>A0A3M0GI85_9CORY</name>
<keyword evidence="4" id="KW-1185">Reference proteome</keyword>
<dbReference type="RefSeq" id="WP_121912108.1">
    <property type="nucleotide sequence ID" value="NZ_CP068292.1"/>
</dbReference>
<gene>
    <name evidence="2" type="ORF">D9543_05720</name>
    <name evidence="1" type="ORF">GWO63_010380</name>
</gene>
<dbReference type="EMBL" id="REGC01000005">
    <property type="protein sequence ID" value="RMB60809.1"/>
    <property type="molecule type" value="Genomic_DNA"/>
</dbReference>
<accession>A0A3M0GI85</accession>
<dbReference type="Proteomes" id="UP001518680">
    <property type="component" value="Unassembled WGS sequence"/>
</dbReference>
<evidence type="ECO:0000313" key="4">
    <source>
        <dbReference type="Proteomes" id="UP001518680"/>
    </source>
</evidence>
<comment type="caution">
    <text evidence="2">The sequence shown here is derived from an EMBL/GenBank/DDBJ whole genome shotgun (WGS) entry which is preliminary data.</text>
</comment>
<organism evidence="2 3">
    <name type="scientific">Corynebacterium macginleyi</name>
    <dbReference type="NCBI Taxonomy" id="38290"/>
    <lineage>
        <taxon>Bacteria</taxon>
        <taxon>Bacillati</taxon>
        <taxon>Actinomycetota</taxon>
        <taxon>Actinomycetes</taxon>
        <taxon>Mycobacteriales</taxon>
        <taxon>Corynebacteriaceae</taxon>
        <taxon>Corynebacterium</taxon>
    </lineage>
</organism>
<evidence type="ECO:0008006" key="5">
    <source>
        <dbReference type="Google" id="ProtNLM"/>
    </source>
</evidence>
<evidence type="ECO:0000313" key="3">
    <source>
        <dbReference type="Proteomes" id="UP000270649"/>
    </source>
</evidence>
<dbReference type="EMBL" id="JAACBX020000002">
    <property type="protein sequence ID" value="MBM0244635.1"/>
    <property type="molecule type" value="Genomic_DNA"/>
</dbReference>
<proteinExistence type="predicted"/>
<reference evidence="2 3" key="1">
    <citation type="submission" date="2018-10" db="EMBL/GenBank/DDBJ databases">
        <title>Corynebacterium macginleyi genome sequencing and assembly of the type strain and two clinical samples.</title>
        <authorList>
            <person name="Bernier A.-M."/>
            <person name="Bernard K."/>
        </authorList>
    </citation>
    <scope>NUCLEOTIDE SEQUENCE [LARGE SCALE GENOMIC DNA]</scope>
    <source>
        <strain evidence="2 3">NML 120205</strain>
    </source>
</reference>
<dbReference type="Proteomes" id="UP000270649">
    <property type="component" value="Unassembled WGS sequence"/>
</dbReference>
<sequence length="139" mass="15186">MSTPAQLAARLRAEADDGSLESFCLDTGIDLLVLFGSAHVDATNANDVDLAYSVDFSRAKAARPNVLDVATAFYARYGDGIDLMCLDTADTVAQNEALQKCELLVDPSNSKYGTLQMMAAREYINTAYRRDFELRSLMS</sequence>
<dbReference type="AlphaFoldDB" id="A0A3M0GI85"/>
<evidence type="ECO:0000313" key="2">
    <source>
        <dbReference type="EMBL" id="RMB60809.1"/>
    </source>
</evidence>
<evidence type="ECO:0000313" key="1">
    <source>
        <dbReference type="EMBL" id="MBM0244635.1"/>
    </source>
</evidence>
<protein>
    <recommendedName>
        <fullName evidence="5">Polymerase beta nucleotidyltransferase domain-containing protein</fullName>
    </recommendedName>
</protein>
<dbReference type="GeneID" id="92746760"/>
<reference evidence="1 4" key="2">
    <citation type="submission" date="2021-01" db="EMBL/GenBank/DDBJ databases">
        <title>Complete genome sequences of Corynebacterium macginleyi strains isolated from infectious keratitis.</title>
        <authorList>
            <person name="Sagerfors S."/>
            <person name="Poehlein A."/>
            <person name="Soderquist B."/>
            <person name="Bruggemann H."/>
        </authorList>
    </citation>
    <scope>NUCLEOTIDE SEQUENCE [LARGE SCALE GENOMIC DNA]</scope>
    <source>
        <strain evidence="1 4">12T220</strain>
    </source>
</reference>